<reference evidence="13 14" key="1">
    <citation type="submission" date="2018-05" db="EMBL/GenBank/DDBJ databases">
        <title>Genomic Encyclopedia of Type Strains, Phase IV (KMG-IV): sequencing the most valuable type-strain genomes for metagenomic binning, comparative biology and taxonomic classification.</title>
        <authorList>
            <person name="Goeker M."/>
        </authorList>
    </citation>
    <scope>NUCLEOTIDE SEQUENCE [LARGE SCALE GENOMIC DNA]</scope>
    <source>
        <strain evidence="13 14">DSM 25350</strain>
    </source>
</reference>
<dbReference type="GO" id="GO:0065002">
    <property type="term" value="P:intracellular protein transmembrane transport"/>
    <property type="evidence" value="ECO:0007669"/>
    <property type="project" value="TreeGrafter"/>
</dbReference>
<evidence type="ECO:0000256" key="1">
    <source>
        <dbReference type="ARBA" id="ARBA00004651"/>
    </source>
</evidence>
<keyword evidence="8 11" id="KW-1133">Transmembrane helix</keyword>
<dbReference type="PANTHER" id="PTHR34182">
    <property type="entry name" value="PROTEIN-EXPORT MEMBRANE PROTEIN SECG"/>
    <property type="match status" value="1"/>
</dbReference>
<keyword evidence="14" id="KW-1185">Reference proteome</keyword>
<keyword evidence="9 11" id="KW-0811">Translocation</keyword>
<keyword evidence="6 11" id="KW-0812">Transmembrane</keyword>
<dbReference type="Pfam" id="PF03840">
    <property type="entry name" value="SecG"/>
    <property type="match status" value="1"/>
</dbReference>
<protein>
    <recommendedName>
        <fullName evidence="3 11">Protein-export membrane protein SecG</fullName>
    </recommendedName>
</protein>
<dbReference type="PANTHER" id="PTHR34182:SF1">
    <property type="entry name" value="PROTEIN-EXPORT MEMBRANE PROTEIN SECG"/>
    <property type="match status" value="1"/>
</dbReference>
<evidence type="ECO:0000256" key="3">
    <source>
        <dbReference type="ARBA" id="ARBA00017876"/>
    </source>
</evidence>
<dbReference type="EMBL" id="QGGU01000009">
    <property type="protein sequence ID" value="PWK48503.1"/>
    <property type="molecule type" value="Genomic_DNA"/>
</dbReference>
<keyword evidence="10 11" id="KW-0472">Membrane</keyword>
<name>A0A316FJN3_9GAMM</name>
<evidence type="ECO:0000256" key="8">
    <source>
        <dbReference type="ARBA" id="ARBA00022989"/>
    </source>
</evidence>
<evidence type="ECO:0000256" key="6">
    <source>
        <dbReference type="ARBA" id="ARBA00022692"/>
    </source>
</evidence>
<evidence type="ECO:0000313" key="14">
    <source>
        <dbReference type="Proteomes" id="UP000245790"/>
    </source>
</evidence>
<dbReference type="GO" id="GO:0043952">
    <property type="term" value="P:protein transport by the Sec complex"/>
    <property type="evidence" value="ECO:0007669"/>
    <property type="project" value="TreeGrafter"/>
</dbReference>
<evidence type="ECO:0000256" key="11">
    <source>
        <dbReference type="RuleBase" id="RU365087"/>
    </source>
</evidence>
<feature type="region of interest" description="Disordered" evidence="12">
    <location>
        <begin position="91"/>
        <end position="152"/>
    </location>
</feature>
<dbReference type="PRINTS" id="PR01651">
    <property type="entry name" value="SECGEXPORT"/>
</dbReference>
<keyword evidence="4 11" id="KW-0813">Transport</keyword>
<comment type="function">
    <text evidence="11">Involved in protein export. Participates in an early event of protein translocation.</text>
</comment>
<comment type="subcellular location">
    <subcellularLocation>
        <location evidence="1 11">Cell membrane</location>
        <topology evidence="1 11">Multi-pass membrane protein</topology>
    </subcellularLocation>
</comment>
<evidence type="ECO:0000256" key="10">
    <source>
        <dbReference type="ARBA" id="ARBA00023136"/>
    </source>
</evidence>
<evidence type="ECO:0000256" key="9">
    <source>
        <dbReference type="ARBA" id="ARBA00023010"/>
    </source>
</evidence>
<dbReference type="AlphaFoldDB" id="A0A316FJN3"/>
<keyword evidence="5 11" id="KW-1003">Cell membrane</keyword>
<dbReference type="RefSeq" id="WP_109764176.1">
    <property type="nucleotide sequence ID" value="NZ_QGGU01000009.1"/>
</dbReference>
<dbReference type="GO" id="GO:0009306">
    <property type="term" value="P:protein secretion"/>
    <property type="evidence" value="ECO:0007669"/>
    <property type="project" value="UniProtKB-UniRule"/>
</dbReference>
<feature type="compositionally biased region" description="Basic and acidic residues" evidence="12">
    <location>
        <begin position="132"/>
        <end position="152"/>
    </location>
</feature>
<dbReference type="InterPro" id="IPR004692">
    <property type="entry name" value="SecG"/>
</dbReference>
<evidence type="ECO:0000256" key="7">
    <source>
        <dbReference type="ARBA" id="ARBA00022927"/>
    </source>
</evidence>
<dbReference type="GO" id="GO:0015450">
    <property type="term" value="F:protein-transporting ATPase activity"/>
    <property type="evidence" value="ECO:0007669"/>
    <property type="project" value="UniProtKB-UniRule"/>
</dbReference>
<comment type="caution">
    <text evidence="13">The sequence shown here is derived from an EMBL/GenBank/DDBJ whole genome shotgun (WGS) entry which is preliminary data.</text>
</comment>
<accession>A0A316FJN3</accession>
<dbReference type="OrthoDB" id="9813947at2"/>
<gene>
    <name evidence="13" type="ORF">C8D97_10954</name>
</gene>
<keyword evidence="7 11" id="KW-0653">Protein transport</keyword>
<dbReference type="NCBIfam" id="TIGR00810">
    <property type="entry name" value="secG"/>
    <property type="match status" value="1"/>
</dbReference>
<comment type="similarity">
    <text evidence="2 11">Belongs to the SecG family.</text>
</comment>
<dbReference type="GO" id="GO:0005886">
    <property type="term" value="C:plasma membrane"/>
    <property type="evidence" value="ECO:0007669"/>
    <property type="project" value="UniProtKB-SubCell"/>
</dbReference>
<comment type="caution">
    <text evidence="11">Lacks conserved residue(s) required for the propagation of feature annotation.</text>
</comment>
<proteinExistence type="inferred from homology"/>
<sequence>MQDILLIVFLVVALALVGVILLQQGKGAGMGASFGAGASGTVFGSSGSGNVLTKITTVLAIIFFGIALTLGYIANGTGKVAEKDLFDQAEEQTAPVVTGNPDSDIPVDAGNATGDSESDIPVSEAPKSDIPAVKDAKQEKKQNSSKDDSGDQ</sequence>
<evidence type="ECO:0000256" key="4">
    <source>
        <dbReference type="ARBA" id="ARBA00022448"/>
    </source>
</evidence>
<organism evidence="13 14">
    <name type="scientific">Pleionea mediterranea</name>
    <dbReference type="NCBI Taxonomy" id="523701"/>
    <lineage>
        <taxon>Bacteria</taxon>
        <taxon>Pseudomonadati</taxon>
        <taxon>Pseudomonadota</taxon>
        <taxon>Gammaproteobacteria</taxon>
        <taxon>Oceanospirillales</taxon>
        <taxon>Pleioneaceae</taxon>
        <taxon>Pleionea</taxon>
    </lineage>
</organism>
<evidence type="ECO:0000256" key="2">
    <source>
        <dbReference type="ARBA" id="ARBA00008445"/>
    </source>
</evidence>
<dbReference type="Proteomes" id="UP000245790">
    <property type="component" value="Unassembled WGS sequence"/>
</dbReference>
<evidence type="ECO:0000313" key="13">
    <source>
        <dbReference type="EMBL" id="PWK48503.1"/>
    </source>
</evidence>
<evidence type="ECO:0000256" key="12">
    <source>
        <dbReference type="SAM" id="MobiDB-lite"/>
    </source>
</evidence>
<evidence type="ECO:0000256" key="5">
    <source>
        <dbReference type="ARBA" id="ARBA00022475"/>
    </source>
</evidence>
<feature type="transmembrane region" description="Helical" evidence="11">
    <location>
        <begin position="51"/>
        <end position="73"/>
    </location>
</feature>